<feature type="compositionally biased region" description="Polar residues" evidence="1">
    <location>
        <begin position="317"/>
        <end position="326"/>
    </location>
</feature>
<dbReference type="GO" id="GO:0070286">
    <property type="term" value="P:axonemal dynein complex assembly"/>
    <property type="evidence" value="ECO:0007669"/>
    <property type="project" value="TreeGrafter"/>
</dbReference>
<sequence length="980" mass="105381">MAAVEADAAERAQRRVAQRTRAGKLKDRANVFFKAGDCRRAIELYTQGIGLAKDWEVLYTNRAQAYLRSADPTAALKDCDTALMLLGRGHQDDSSTPNGDKFLPNAQMAKAYLHRGKALMALNRPAEALESYERSRSYSVQKTNSHDHTETKEWPNYLIEYVAQAEAALAAQKADAEAEMRFDESKIKPSPRADGTDSLDIPAGQQLICLLAQLARGNLDTSYYSAGLRQLSRLLAAAPRESTMSQPMSPRQADPLQNASENRPISSPVSGTRVEDSRSTSDTGTNVAPTREIASANSRKKKKKIQQRTNMAKHQKLQPQQKSVNTKVDGITEDPPKPPVETLADLQALFRVKNGFSLLGKEIQAICQSFAPRRSPDVTDESSISGQQATQSPSAGTGDTTDYTDRLLALLNVTTLLTADCGENQRVLIEKHPRVVSTVLECLTMPSDFVECLAGQIASASSTDSSTNFNLDQIQRHKLEALRSASADLLATLTSQASGRQALLNAFGPDALLNAIAVNLSDALQLPLTSVASSVTPNGPITVNETELRRRLSLNTSRGANAGTATSATATVCAARAAQILDQLCDSPAFLISARSSLDNLESLLSVIEAALSAHGRVGACRSTAITANCLSTLLESLSAACHDATLRRDILQKRQALLAALADCLLRHAPLLPDPQHTNLVTAASQLLHNICVGQLHDLSTARSDPSSLATFMASSNRLADLLLAGVGAVLDQPSHGPELRAIVIALAGRLLPLCSSQRTDGTTKVVTDSALRPPGDLSERSRLLLAVLDSCSVPRGESDKFAVDSTSSKVANVASKTQVPSDHLTNHLLGGCIRCLAAGVSHSVELRYAIGDDRRRVRRLARLLRTKLPGATIPQTTSNVFSTPTPPRDEVLAGNACLILQHCADDTPLAEHLQGTSIILDLLKLIQESQRPDTKRNAAIVIGKLAQSSHVHRDELSRLDGWSVLKSFNSWSTSFTGW</sequence>
<organism evidence="2 3">
    <name type="scientific">Fasciolopsis buskii</name>
    <dbReference type="NCBI Taxonomy" id="27845"/>
    <lineage>
        <taxon>Eukaryota</taxon>
        <taxon>Metazoa</taxon>
        <taxon>Spiralia</taxon>
        <taxon>Lophotrochozoa</taxon>
        <taxon>Platyhelminthes</taxon>
        <taxon>Trematoda</taxon>
        <taxon>Digenea</taxon>
        <taxon>Plagiorchiida</taxon>
        <taxon>Echinostomata</taxon>
        <taxon>Echinostomatoidea</taxon>
        <taxon>Fasciolidae</taxon>
        <taxon>Fasciolopsis</taxon>
    </lineage>
</organism>
<feature type="compositionally biased region" description="Polar residues" evidence="1">
    <location>
        <begin position="381"/>
        <end position="399"/>
    </location>
</feature>
<dbReference type="SUPFAM" id="SSF48452">
    <property type="entry name" value="TPR-like"/>
    <property type="match status" value="1"/>
</dbReference>
<gene>
    <name evidence="2" type="ORF">FBUS_06061</name>
</gene>
<dbReference type="EMBL" id="LUCM01001313">
    <property type="protein sequence ID" value="KAA0199126.1"/>
    <property type="molecule type" value="Genomic_DNA"/>
</dbReference>
<dbReference type="PANTHER" id="PTHR46540:SF1">
    <property type="entry name" value="TETRATRICOPEPTIDE REPEAT PROTEIN 12"/>
    <property type="match status" value="1"/>
</dbReference>
<dbReference type="PANTHER" id="PTHR46540">
    <property type="entry name" value="TETRATRICOPEPTIDE REPEAT PROTEIN 12"/>
    <property type="match status" value="1"/>
</dbReference>
<dbReference type="GO" id="GO:0007288">
    <property type="term" value="P:sperm axoneme assembly"/>
    <property type="evidence" value="ECO:0007669"/>
    <property type="project" value="TreeGrafter"/>
</dbReference>
<feature type="region of interest" description="Disordered" evidence="1">
    <location>
        <begin position="1"/>
        <end position="20"/>
    </location>
</feature>
<evidence type="ECO:0000313" key="3">
    <source>
        <dbReference type="Proteomes" id="UP000728185"/>
    </source>
</evidence>
<dbReference type="InterPro" id="IPR043195">
    <property type="entry name" value="TTC12"/>
</dbReference>
<feature type="compositionally biased region" description="Basic residues" evidence="1">
    <location>
        <begin position="298"/>
        <end position="316"/>
    </location>
</feature>
<comment type="caution">
    <text evidence="2">The sequence shown here is derived from an EMBL/GenBank/DDBJ whole genome shotgun (WGS) entry which is preliminary data.</text>
</comment>
<protein>
    <submittedName>
        <fullName evidence="2">Tetratricopeptide repeat protein 12</fullName>
    </submittedName>
</protein>
<reference evidence="2" key="1">
    <citation type="submission" date="2019-05" db="EMBL/GenBank/DDBJ databases">
        <title>Annotation for the trematode Fasciolopsis buski.</title>
        <authorList>
            <person name="Choi Y.-J."/>
        </authorList>
    </citation>
    <scope>NUCLEOTIDE SEQUENCE</scope>
    <source>
        <strain evidence="2">HT</strain>
        <tissue evidence="2">Whole worm</tissue>
    </source>
</reference>
<feature type="region of interest" description="Disordered" evidence="1">
    <location>
        <begin position="180"/>
        <end position="199"/>
    </location>
</feature>
<evidence type="ECO:0000313" key="2">
    <source>
        <dbReference type="EMBL" id="KAA0199126.1"/>
    </source>
</evidence>
<feature type="compositionally biased region" description="Polar residues" evidence="1">
    <location>
        <begin position="242"/>
        <end position="270"/>
    </location>
</feature>
<feature type="region of interest" description="Disordered" evidence="1">
    <location>
        <begin position="374"/>
        <end position="399"/>
    </location>
</feature>
<dbReference type="Gene3D" id="1.25.40.10">
    <property type="entry name" value="Tetratricopeptide repeat domain"/>
    <property type="match status" value="1"/>
</dbReference>
<dbReference type="SUPFAM" id="SSF48371">
    <property type="entry name" value="ARM repeat"/>
    <property type="match status" value="1"/>
</dbReference>
<dbReference type="InterPro" id="IPR011990">
    <property type="entry name" value="TPR-like_helical_dom_sf"/>
</dbReference>
<dbReference type="GO" id="GO:0005813">
    <property type="term" value="C:centrosome"/>
    <property type="evidence" value="ECO:0007669"/>
    <property type="project" value="TreeGrafter"/>
</dbReference>
<dbReference type="InterPro" id="IPR019734">
    <property type="entry name" value="TPR_rpt"/>
</dbReference>
<proteinExistence type="predicted"/>
<keyword evidence="3" id="KW-1185">Reference proteome</keyword>
<dbReference type="SMART" id="SM00028">
    <property type="entry name" value="TPR"/>
    <property type="match status" value="3"/>
</dbReference>
<accession>A0A8E0VPA9</accession>
<feature type="region of interest" description="Disordered" evidence="1">
    <location>
        <begin position="239"/>
        <end position="337"/>
    </location>
</feature>
<dbReference type="OrthoDB" id="2017782at2759"/>
<evidence type="ECO:0000256" key="1">
    <source>
        <dbReference type="SAM" id="MobiDB-lite"/>
    </source>
</evidence>
<name>A0A8E0VPA9_9TREM</name>
<dbReference type="Proteomes" id="UP000728185">
    <property type="component" value="Unassembled WGS sequence"/>
</dbReference>
<dbReference type="InterPro" id="IPR016024">
    <property type="entry name" value="ARM-type_fold"/>
</dbReference>
<dbReference type="GO" id="GO:0005737">
    <property type="term" value="C:cytoplasm"/>
    <property type="evidence" value="ECO:0007669"/>
    <property type="project" value="TreeGrafter"/>
</dbReference>
<dbReference type="AlphaFoldDB" id="A0A8E0VPA9"/>